<dbReference type="AlphaFoldDB" id="A0A7N9CPX6"/>
<feature type="region of interest" description="Disordered" evidence="1">
    <location>
        <begin position="94"/>
        <end position="128"/>
    </location>
</feature>
<proteinExistence type="predicted"/>
<evidence type="ECO:0000256" key="1">
    <source>
        <dbReference type="SAM" id="MobiDB-lite"/>
    </source>
</evidence>
<keyword evidence="3" id="KW-1185">Reference proteome</keyword>
<reference evidence="2" key="2">
    <citation type="submission" date="2025-08" db="UniProtKB">
        <authorList>
            <consortium name="Ensembl"/>
        </authorList>
    </citation>
    <scope>IDENTIFICATION</scope>
</reference>
<protein>
    <submittedName>
        <fullName evidence="2">Uncharacterized protein</fullName>
    </submittedName>
</protein>
<dbReference type="Ensembl" id="ENSMFAT00000078215.1">
    <property type="protein sequence ID" value="ENSMFAP00000051915.1"/>
    <property type="gene ID" value="ENSMFAG00000050859.1"/>
</dbReference>
<organism evidence="2 3">
    <name type="scientific">Macaca fascicularis</name>
    <name type="common">Crab-eating macaque</name>
    <name type="synonym">Cynomolgus monkey</name>
    <dbReference type="NCBI Taxonomy" id="9541"/>
    <lineage>
        <taxon>Eukaryota</taxon>
        <taxon>Metazoa</taxon>
        <taxon>Chordata</taxon>
        <taxon>Craniata</taxon>
        <taxon>Vertebrata</taxon>
        <taxon>Euteleostomi</taxon>
        <taxon>Mammalia</taxon>
        <taxon>Eutheria</taxon>
        <taxon>Euarchontoglires</taxon>
        <taxon>Primates</taxon>
        <taxon>Haplorrhini</taxon>
        <taxon>Catarrhini</taxon>
        <taxon>Cercopithecidae</taxon>
        <taxon>Cercopithecinae</taxon>
        <taxon>Macaca</taxon>
    </lineage>
</organism>
<reference evidence="2" key="3">
    <citation type="submission" date="2025-09" db="UniProtKB">
        <authorList>
            <consortium name="Ensembl"/>
        </authorList>
    </citation>
    <scope>IDENTIFICATION</scope>
</reference>
<name>A0A7N9CPX6_MACFA</name>
<evidence type="ECO:0000313" key="3">
    <source>
        <dbReference type="Proteomes" id="UP000233100"/>
    </source>
</evidence>
<sequence>TKSSDRAFKLSQCEVTLTETLSGSSSHHTALCGDGDRVGAARACPANSPPGDLEPVIPTPTTPLLCHPCGWCLVPSGPAEPHLSLCLSTTAGTQQFRRPSGRGRLGKGQEGGRRSRPQRIGGLQAAGVPQNKCRPQRIRGLQVAGAPQNKCICLRPLPHYSSSENLLYIK</sequence>
<reference evidence="2 3" key="1">
    <citation type="submission" date="2013-03" db="EMBL/GenBank/DDBJ databases">
        <authorList>
            <person name="Warren W."/>
            <person name="Wilson R.K."/>
        </authorList>
    </citation>
    <scope>NUCLEOTIDE SEQUENCE</scope>
</reference>
<accession>A0A7N9CPX6</accession>
<dbReference type="Proteomes" id="UP000233100">
    <property type="component" value="Chromosome 15"/>
</dbReference>
<evidence type="ECO:0000313" key="2">
    <source>
        <dbReference type="Ensembl" id="ENSMFAP00000051915.1"/>
    </source>
</evidence>